<protein>
    <submittedName>
        <fullName evidence="1">Uncharacterized protein</fullName>
    </submittedName>
</protein>
<name>A0A402BGN6_9CHLR</name>
<dbReference type="RefSeq" id="WP_126630620.1">
    <property type="nucleotide sequence ID" value="NZ_BIFT01000002.1"/>
</dbReference>
<evidence type="ECO:0000313" key="1">
    <source>
        <dbReference type="EMBL" id="GCE30545.1"/>
    </source>
</evidence>
<proteinExistence type="predicted"/>
<dbReference type="AlphaFoldDB" id="A0A402BGN6"/>
<gene>
    <name evidence="1" type="ORF">KDA_60290</name>
</gene>
<evidence type="ECO:0000313" key="2">
    <source>
        <dbReference type="Proteomes" id="UP000287171"/>
    </source>
</evidence>
<dbReference type="OrthoDB" id="164757at2"/>
<keyword evidence="2" id="KW-1185">Reference proteome</keyword>
<reference evidence="2" key="1">
    <citation type="submission" date="2018-12" db="EMBL/GenBank/DDBJ databases">
        <title>Tengunoibacter tsumagoiensis gen. nov., sp. nov., Dictyobacter kobayashii sp. nov., D. alpinus sp. nov., and D. joshuensis sp. nov. and description of Dictyobacteraceae fam. nov. within the order Ktedonobacterales isolated from Tengu-no-mugimeshi.</title>
        <authorList>
            <person name="Wang C.M."/>
            <person name="Zheng Y."/>
            <person name="Sakai Y."/>
            <person name="Toyoda A."/>
            <person name="Minakuchi Y."/>
            <person name="Abe K."/>
            <person name="Yokota A."/>
            <person name="Yabe S."/>
        </authorList>
    </citation>
    <scope>NUCLEOTIDE SEQUENCE [LARGE SCALE GENOMIC DNA]</scope>
    <source>
        <strain evidence="2">Uno16</strain>
    </source>
</reference>
<dbReference type="Proteomes" id="UP000287171">
    <property type="component" value="Unassembled WGS sequence"/>
</dbReference>
<sequence length="85" mass="9986">MVEKRVQQGRRGQQHMLFAQQQTTYAWRNVQLIDRGSIIIVMQEEVRVLGSRQDSDCLYLSYTDPVSGTKTEQLFNLTDYVYLKL</sequence>
<organism evidence="1 2">
    <name type="scientific">Dictyobacter alpinus</name>
    <dbReference type="NCBI Taxonomy" id="2014873"/>
    <lineage>
        <taxon>Bacteria</taxon>
        <taxon>Bacillati</taxon>
        <taxon>Chloroflexota</taxon>
        <taxon>Ktedonobacteria</taxon>
        <taxon>Ktedonobacterales</taxon>
        <taxon>Dictyobacteraceae</taxon>
        <taxon>Dictyobacter</taxon>
    </lineage>
</organism>
<comment type="caution">
    <text evidence="1">The sequence shown here is derived from an EMBL/GenBank/DDBJ whole genome shotgun (WGS) entry which is preliminary data.</text>
</comment>
<accession>A0A402BGN6</accession>
<dbReference type="EMBL" id="BIFT01000002">
    <property type="protein sequence ID" value="GCE30545.1"/>
    <property type="molecule type" value="Genomic_DNA"/>
</dbReference>